<evidence type="ECO:0008006" key="6">
    <source>
        <dbReference type="Google" id="ProtNLM"/>
    </source>
</evidence>
<comment type="caution">
    <text evidence="4">The sequence shown here is derived from an EMBL/GenBank/DDBJ whole genome shotgun (WGS) entry which is preliminary data.</text>
</comment>
<feature type="repeat" description="ANK" evidence="3">
    <location>
        <begin position="214"/>
        <end position="246"/>
    </location>
</feature>
<name>A0ABP0MRY8_9DINO</name>
<dbReference type="PANTHER" id="PTHR24171:SF8">
    <property type="entry name" value="BRCA1-ASSOCIATED RING DOMAIN PROTEIN 1"/>
    <property type="match status" value="1"/>
</dbReference>
<evidence type="ECO:0000256" key="3">
    <source>
        <dbReference type="PROSITE-ProRule" id="PRU00023"/>
    </source>
</evidence>
<keyword evidence="2 3" id="KW-0040">ANK repeat</keyword>
<feature type="repeat" description="ANK" evidence="3">
    <location>
        <begin position="148"/>
        <end position="180"/>
    </location>
</feature>
<feature type="repeat" description="ANK" evidence="3">
    <location>
        <begin position="247"/>
        <end position="279"/>
    </location>
</feature>
<organism evidence="4 5">
    <name type="scientific">Durusdinium trenchii</name>
    <dbReference type="NCBI Taxonomy" id="1381693"/>
    <lineage>
        <taxon>Eukaryota</taxon>
        <taxon>Sar</taxon>
        <taxon>Alveolata</taxon>
        <taxon>Dinophyceae</taxon>
        <taxon>Suessiales</taxon>
        <taxon>Symbiodiniaceae</taxon>
        <taxon>Durusdinium</taxon>
    </lineage>
</organism>
<dbReference type="Proteomes" id="UP001642464">
    <property type="component" value="Unassembled WGS sequence"/>
</dbReference>
<protein>
    <recommendedName>
        <fullName evidence="6">Ankyrin repeat domain-containing protein 17</fullName>
    </recommendedName>
</protein>
<dbReference type="PROSITE" id="PS50297">
    <property type="entry name" value="ANK_REP_REGION"/>
    <property type="match status" value="5"/>
</dbReference>
<feature type="repeat" description="ANK" evidence="3">
    <location>
        <begin position="181"/>
        <end position="213"/>
    </location>
</feature>
<dbReference type="EMBL" id="CAXAMM010023781">
    <property type="protein sequence ID" value="CAK9054209.1"/>
    <property type="molecule type" value="Genomic_DNA"/>
</dbReference>
<dbReference type="PANTHER" id="PTHR24171">
    <property type="entry name" value="ANKYRIN REPEAT DOMAIN-CONTAINING PROTEIN 39-RELATED"/>
    <property type="match status" value="1"/>
</dbReference>
<dbReference type="SMART" id="SM00248">
    <property type="entry name" value="ANK"/>
    <property type="match status" value="7"/>
</dbReference>
<dbReference type="PRINTS" id="PR01415">
    <property type="entry name" value="ANKYRIN"/>
</dbReference>
<dbReference type="Pfam" id="PF12796">
    <property type="entry name" value="Ank_2"/>
    <property type="match status" value="2"/>
</dbReference>
<reference evidence="4 5" key="1">
    <citation type="submission" date="2024-02" db="EMBL/GenBank/DDBJ databases">
        <authorList>
            <person name="Chen Y."/>
            <person name="Shah S."/>
            <person name="Dougan E. K."/>
            <person name="Thang M."/>
            <person name="Chan C."/>
        </authorList>
    </citation>
    <scope>NUCLEOTIDE SEQUENCE [LARGE SCALE GENOMIC DNA]</scope>
</reference>
<accession>A0ABP0MRY8</accession>
<evidence type="ECO:0000256" key="2">
    <source>
        <dbReference type="ARBA" id="ARBA00023043"/>
    </source>
</evidence>
<evidence type="ECO:0000313" key="4">
    <source>
        <dbReference type="EMBL" id="CAK9054209.1"/>
    </source>
</evidence>
<dbReference type="Pfam" id="PF00023">
    <property type="entry name" value="Ank"/>
    <property type="match status" value="1"/>
</dbReference>
<keyword evidence="5" id="KW-1185">Reference proteome</keyword>
<keyword evidence="1" id="KW-0677">Repeat</keyword>
<proteinExistence type="predicted"/>
<dbReference type="InterPro" id="IPR002110">
    <property type="entry name" value="Ankyrin_rpt"/>
</dbReference>
<dbReference type="PROSITE" id="PS50088">
    <property type="entry name" value="ANK_REPEAT"/>
    <property type="match status" value="6"/>
</dbReference>
<feature type="repeat" description="ANK" evidence="3">
    <location>
        <begin position="280"/>
        <end position="312"/>
    </location>
</feature>
<sequence>MEIRTVAGTVLIQLHEELGHMVESGKYVRDLKTLIATKIGHSRFRLRLLSEEINELQDDMPVRPLPSLQLVILGYCVPEDPDYQELHRACENNQVVEVERLLQKPLNPNGTGAAIDHPPMLLAAGRGHLEVVRLFLEAGAGQNAATQAKTTALIFAAQNGHSEVVQVLLEARADQNAAGENGDTALGVAAEDGHSEVVRLLLKARADQNAARQDWVTALMVAADGGHLEVARLLLEAGADQNAVDQDGVTALIIAAEDGQREVVRLLLEARADQNAARQDGETALMVAAENGHLEVVRLLLEAGAGPFRTDRLRSETRPDRSRSRSR</sequence>
<feature type="repeat" description="ANK" evidence="3">
    <location>
        <begin position="115"/>
        <end position="147"/>
    </location>
</feature>
<dbReference type="Gene3D" id="1.25.40.20">
    <property type="entry name" value="Ankyrin repeat-containing domain"/>
    <property type="match status" value="2"/>
</dbReference>
<dbReference type="InterPro" id="IPR036770">
    <property type="entry name" value="Ankyrin_rpt-contain_sf"/>
</dbReference>
<gene>
    <name evidence="4" type="ORF">SCF082_LOCUS29455</name>
</gene>
<evidence type="ECO:0000256" key="1">
    <source>
        <dbReference type="ARBA" id="ARBA00022737"/>
    </source>
</evidence>
<dbReference type="SUPFAM" id="SSF48403">
    <property type="entry name" value="Ankyrin repeat"/>
    <property type="match status" value="1"/>
</dbReference>
<evidence type="ECO:0000313" key="5">
    <source>
        <dbReference type="Proteomes" id="UP001642464"/>
    </source>
</evidence>